<dbReference type="EMBL" id="AP015036">
    <property type="protein sequence ID" value="BAT81765.1"/>
    <property type="molecule type" value="Genomic_DNA"/>
</dbReference>
<feature type="non-terminal residue" evidence="1">
    <location>
        <position position="1"/>
    </location>
</feature>
<name>A0A0S3RMD1_PHAAN</name>
<organism evidence="1 2">
    <name type="scientific">Vigna angularis var. angularis</name>
    <dbReference type="NCBI Taxonomy" id="157739"/>
    <lineage>
        <taxon>Eukaryota</taxon>
        <taxon>Viridiplantae</taxon>
        <taxon>Streptophyta</taxon>
        <taxon>Embryophyta</taxon>
        <taxon>Tracheophyta</taxon>
        <taxon>Spermatophyta</taxon>
        <taxon>Magnoliopsida</taxon>
        <taxon>eudicotyledons</taxon>
        <taxon>Gunneridae</taxon>
        <taxon>Pentapetalae</taxon>
        <taxon>rosids</taxon>
        <taxon>fabids</taxon>
        <taxon>Fabales</taxon>
        <taxon>Fabaceae</taxon>
        <taxon>Papilionoideae</taxon>
        <taxon>50 kb inversion clade</taxon>
        <taxon>NPAAA clade</taxon>
        <taxon>indigoferoid/millettioid clade</taxon>
        <taxon>Phaseoleae</taxon>
        <taxon>Vigna</taxon>
    </lineage>
</organism>
<keyword evidence="2" id="KW-1185">Reference proteome</keyword>
<dbReference type="OrthoDB" id="1749531at2759"/>
<protein>
    <submittedName>
        <fullName evidence="1">Uncharacterized protein</fullName>
    </submittedName>
</protein>
<evidence type="ECO:0000313" key="2">
    <source>
        <dbReference type="Proteomes" id="UP000291084"/>
    </source>
</evidence>
<accession>A0A0S3RMD1</accession>
<sequence>LRHLSHLHLSLHTPSSPSSQRHFLKLDVPRFDGTNALGWIFKITQFFDYHNTPEEDRIIVASFYLDVPQRSDPFMESTLAGS</sequence>
<reference evidence="1 2" key="1">
    <citation type="journal article" date="2015" name="Sci. Rep.">
        <title>The power of single molecule real-time sequencing technology in the de novo assembly of a eukaryotic genome.</title>
        <authorList>
            <person name="Sakai H."/>
            <person name="Naito K."/>
            <person name="Ogiso-Tanaka E."/>
            <person name="Takahashi Y."/>
            <person name="Iseki K."/>
            <person name="Muto C."/>
            <person name="Satou K."/>
            <person name="Teruya K."/>
            <person name="Shiroma A."/>
            <person name="Shimoji M."/>
            <person name="Hirano T."/>
            <person name="Itoh T."/>
            <person name="Kaga A."/>
            <person name="Tomooka N."/>
        </authorList>
    </citation>
    <scope>NUCLEOTIDE SEQUENCE [LARGE SCALE GENOMIC DNA]</scope>
    <source>
        <strain evidence="2">cv. Shumari</strain>
    </source>
</reference>
<evidence type="ECO:0000313" key="1">
    <source>
        <dbReference type="EMBL" id="BAT81765.1"/>
    </source>
</evidence>
<gene>
    <name evidence="1" type="primary">Vigan.03G161700</name>
    <name evidence="1" type="ORF">VIGAN_03161700</name>
</gene>
<dbReference type="Proteomes" id="UP000291084">
    <property type="component" value="Chromosome 3"/>
</dbReference>
<proteinExistence type="predicted"/>
<dbReference type="AlphaFoldDB" id="A0A0S3RMD1"/>